<dbReference type="InterPro" id="IPR042121">
    <property type="entry name" value="MutL_C_regsub"/>
</dbReference>
<dbReference type="Pfam" id="PF13589">
    <property type="entry name" value="HATPase_c_3"/>
    <property type="match status" value="1"/>
</dbReference>
<dbReference type="EMBL" id="KB822697">
    <property type="protein sequence ID" value="ETI28740.1"/>
    <property type="molecule type" value="Genomic_DNA"/>
</dbReference>
<dbReference type="SMART" id="SM00853">
    <property type="entry name" value="MutL_C"/>
    <property type="match status" value="1"/>
</dbReference>
<dbReference type="GeneID" id="19979684"/>
<evidence type="ECO:0000256" key="2">
    <source>
        <dbReference type="SAM" id="MobiDB-lite"/>
    </source>
</evidence>
<dbReference type="GO" id="GO:0005524">
    <property type="term" value="F:ATP binding"/>
    <property type="evidence" value="ECO:0007669"/>
    <property type="project" value="InterPro"/>
</dbReference>
<dbReference type="GO" id="GO:0016887">
    <property type="term" value="F:ATP hydrolysis activity"/>
    <property type="evidence" value="ECO:0007669"/>
    <property type="project" value="InterPro"/>
</dbReference>
<dbReference type="GO" id="GO:0140664">
    <property type="term" value="F:ATP-dependent DNA damage sensor activity"/>
    <property type="evidence" value="ECO:0007669"/>
    <property type="project" value="InterPro"/>
</dbReference>
<evidence type="ECO:0000313" key="4">
    <source>
        <dbReference type="EMBL" id="ETI28740.1"/>
    </source>
</evidence>
<dbReference type="RefSeq" id="XP_008722814.1">
    <property type="nucleotide sequence ID" value="XM_008724592.1"/>
</dbReference>
<dbReference type="GO" id="GO:0006298">
    <property type="term" value="P:mismatch repair"/>
    <property type="evidence" value="ECO:0007669"/>
    <property type="project" value="InterPro"/>
</dbReference>
<evidence type="ECO:0000259" key="3">
    <source>
        <dbReference type="SMART" id="SM00853"/>
    </source>
</evidence>
<dbReference type="InterPro" id="IPR042120">
    <property type="entry name" value="MutL_C_dimsub"/>
</dbReference>
<dbReference type="HOGENOM" id="CLU_005415_0_0_1"/>
<organism evidence="4 5">
    <name type="scientific">Cladophialophora carrionii CBS 160.54</name>
    <dbReference type="NCBI Taxonomy" id="1279043"/>
    <lineage>
        <taxon>Eukaryota</taxon>
        <taxon>Fungi</taxon>
        <taxon>Dikarya</taxon>
        <taxon>Ascomycota</taxon>
        <taxon>Pezizomycotina</taxon>
        <taxon>Eurotiomycetes</taxon>
        <taxon>Chaetothyriomycetidae</taxon>
        <taxon>Chaetothyriales</taxon>
        <taxon>Herpotrichiellaceae</taxon>
        <taxon>Cladophialophora</taxon>
    </lineage>
</organism>
<evidence type="ECO:0000256" key="1">
    <source>
        <dbReference type="ARBA" id="ARBA00006082"/>
    </source>
</evidence>
<dbReference type="SUPFAM" id="SSF55874">
    <property type="entry name" value="ATPase domain of HSP90 chaperone/DNA topoisomerase II/histidine kinase"/>
    <property type="match status" value="1"/>
</dbReference>
<protein>
    <recommendedName>
        <fullName evidence="3">MutL C-terminal dimerisation domain-containing protein</fullName>
    </recommendedName>
</protein>
<evidence type="ECO:0000313" key="5">
    <source>
        <dbReference type="Proteomes" id="UP000030678"/>
    </source>
</evidence>
<comment type="similarity">
    <text evidence="1">Belongs to the DNA mismatch repair MutL/HexB family.</text>
</comment>
<dbReference type="VEuPathDB" id="FungiDB:G647_01191"/>
<dbReference type="AlphaFoldDB" id="V9DPD1"/>
<feature type="region of interest" description="Disordered" evidence="2">
    <location>
        <begin position="553"/>
        <end position="589"/>
    </location>
</feature>
<dbReference type="InterPro" id="IPR014790">
    <property type="entry name" value="MutL_C"/>
</dbReference>
<dbReference type="OrthoDB" id="429932at2759"/>
<dbReference type="PANTHER" id="PTHR10073">
    <property type="entry name" value="DNA MISMATCH REPAIR PROTEIN MLH, PMS, MUTL"/>
    <property type="match status" value="1"/>
</dbReference>
<dbReference type="InterPro" id="IPR037198">
    <property type="entry name" value="MutL_C_sf"/>
</dbReference>
<dbReference type="GO" id="GO:0032300">
    <property type="term" value="C:mismatch repair complex"/>
    <property type="evidence" value="ECO:0007669"/>
    <property type="project" value="InterPro"/>
</dbReference>
<accession>V9DPD1</accession>
<proteinExistence type="inferred from homology"/>
<dbReference type="Proteomes" id="UP000030678">
    <property type="component" value="Unassembled WGS sequence"/>
</dbReference>
<dbReference type="Gene3D" id="3.30.1370.100">
    <property type="entry name" value="MutL, C-terminal domain, regulatory subdomain"/>
    <property type="match status" value="1"/>
</dbReference>
<name>V9DPD1_9EURO</name>
<dbReference type="Gene3D" id="3.30.565.10">
    <property type="entry name" value="Histidine kinase-like ATPase, C-terminal domain"/>
    <property type="match status" value="1"/>
</dbReference>
<feature type="domain" description="MutL C-terminal dimerisation" evidence="3">
    <location>
        <begin position="634"/>
        <end position="821"/>
    </location>
</feature>
<dbReference type="Gene3D" id="3.30.1540.20">
    <property type="entry name" value="MutL, C-terminal domain, dimerisation subdomain"/>
    <property type="match status" value="1"/>
</dbReference>
<dbReference type="SUPFAM" id="SSF118116">
    <property type="entry name" value="DNA mismatch repair protein MutL"/>
    <property type="match status" value="1"/>
</dbReference>
<reference evidence="4 5" key="1">
    <citation type="submission" date="2013-03" db="EMBL/GenBank/DDBJ databases">
        <title>The Genome Sequence of Cladophialophora carrionii CBS 160.54.</title>
        <authorList>
            <consortium name="The Broad Institute Genomics Platform"/>
            <person name="Cuomo C."/>
            <person name="de Hoog S."/>
            <person name="Gorbushina A."/>
            <person name="Walker B."/>
            <person name="Young S.K."/>
            <person name="Zeng Q."/>
            <person name="Gargeya S."/>
            <person name="Fitzgerald M."/>
            <person name="Haas B."/>
            <person name="Abouelleil A."/>
            <person name="Allen A.W."/>
            <person name="Alvarado L."/>
            <person name="Arachchi H.M."/>
            <person name="Berlin A.M."/>
            <person name="Chapman S.B."/>
            <person name="Gainer-Dewar J."/>
            <person name="Goldberg J."/>
            <person name="Griggs A."/>
            <person name="Gujja S."/>
            <person name="Hansen M."/>
            <person name="Howarth C."/>
            <person name="Imamovic A."/>
            <person name="Ireland A."/>
            <person name="Larimer J."/>
            <person name="McCowan C."/>
            <person name="Murphy C."/>
            <person name="Pearson M."/>
            <person name="Poon T.W."/>
            <person name="Priest M."/>
            <person name="Roberts A."/>
            <person name="Saif S."/>
            <person name="Shea T."/>
            <person name="Sisk P."/>
            <person name="Sykes S."/>
            <person name="Wortman J."/>
            <person name="Nusbaum C."/>
            <person name="Birren B."/>
        </authorList>
    </citation>
    <scope>NUCLEOTIDE SEQUENCE [LARGE SCALE GENOMIC DNA]</scope>
    <source>
        <strain evidence="4 5">CBS 160.54</strain>
    </source>
</reference>
<dbReference type="Pfam" id="PF08676">
    <property type="entry name" value="MutL_C"/>
    <property type="match status" value="1"/>
</dbReference>
<dbReference type="InterPro" id="IPR036890">
    <property type="entry name" value="HATPase_C_sf"/>
</dbReference>
<sequence>MAEATFRISLLPDDVRARVSSTCDITTPESVIEELVRNALDAEARSIVVEADFARGYIAVCDDGNGIKEVEFSQQGQLAKLHCSSKFNAPHPTYGRYGRFLSNLSFICLLFIASQHHSESTASRLVLHRGVAVNREVGICKEEVGLIRQGTNAVVHNLFGDVPVRLKQLSLRYSSALETERAFERVKKMLVGYLLACPRPVEMRFTLRGEKQRSLRCSSSQVGSTPFSLESTVSILFQSKFLGTLDTKQWRSASVRTGHFSIRAAISTHPAPSKAAQFISLGQVPIWRSKGANFLFETIDRLFEASNFGALDDERTVSGNRSRRRERDQPITEASKLGKGVDRWPMFYLRIDSKLEQIPWLMGQDELSAEAIPVTDHLTKALESLISHFLTSSGFAHHPKPGDVSRSRAGIKHKDDPVDHLQSKLPVSELSRNATEARYLSYWNRVKSAWPSGENFRYGLGLDGTVEGVPPPADILEADRSPVDTRCQESEAGIGLHNTQVANAEGADSTTDLVWTNPRNGQMIHLNPRTGAIAPAAGSQGDGRLEECYGHSSRARKFPNPRSGRTMPQPKPPAETLQKYSRTAGAQRPEAPITSIAREECPALRGEQLGPGPATIAIPSSQAVTRRALSAARVIQQVDQKFVLAAVSAPTKHTEGSESSLLILIDQHAADERIKFEQLCQEFCRRTCTTLSRPLSFEVNETEVRLLEEQKAHFQKWCLSYNLNKVPRDLTDTCKRSVWIVEVTALPSLLAERCRVDPKLLIDLMRREIWSDRVRLHSSAAHLVDQTGQNWWSDLARCPQGMIEMLKSRSCRTAIMFNDVLEPDQSRELVRKLAHCSFPFQCAHGRPTLTVVADFQDIESLIPAISAHTRIRDFAVGYGDVWRRWIDTD</sequence>
<gene>
    <name evidence="4" type="ORF">G647_01191</name>
</gene>
<dbReference type="InterPro" id="IPR038973">
    <property type="entry name" value="MutL/Mlh/Pms-like"/>
</dbReference>
<dbReference type="PANTHER" id="PTHR10073:SF47">
    <property type="entry name" value="DNA MISMATCH REPAIR PROTEIN MLH3"/>
    <property type="match status" value="1"/>
</dbReference>